<gene>
    <name evidence="1" type="ORF">OG327_10650</name>
</gene>
<name>A0AAU2JPA0_9ACTN</name>
<accession>A0AAU2JPA0</accession>
<evidence type="ECO:0000313" key="1">
    <source>
        <dbReference type="EMBL" id="WTU73760.1"/>
    </source>
</evidence>
<organism evidence="1">
    <name type="scientific">Streptomyces sp. NBC_00049</name>
    <dbReference type="NCBI Taxonomy" id="2903617"/>
    <lineage>
        <taxon>Bacteria</taxon>
        <taxon>Bacillati</taxon>
        <taxon>Actinomycetota</taxon>
        <taxon>Actinomycetes</taxon>
        <taxon>Kitasatosporales</taxon>
        <taxon>Streptomycetaceae</taxon>
        <taxon>Streptomyces</taxon>
    </lineage>
</organism>
<dbReference type="EMBL" id="CP108264">
    <property type="protein sequence ID" value="WTU73760.1"/>
    <property type="molecule type" value="Genomic_DNA"/>
</dbReference>
<proteinExistence type="predicted"/>
<reference evidence="1" key="1">
    <citation type="submission" date="2022-10" db="EMBL/GenBank/DDBJ databases">
        <title>The complete genomes of actinobacterial strains from the NBC collection.</title>
        <authorList>
            <person name="Joergensen T.S."/>
            <person name="Alvarez Arevalo M."/>
            <person name="Sterndorff E.B."/>
            <person name="Faurdal D."/>
            <person name="Vuksanovic O."/>
            <person name="Mourched A.-S."/>
            <person name="Charusanti P."/>
            <person name="Shaw S."/>
            <person name="Blin K."/>
            <person name="Weber T."/>
        </authorList>
    </citation>
    <scope>NUCLEOTIDE SEQUENCE</scope>
    <source>
        <strain evidence="1">NBC_00049</strain>
    </source>
</reference>
<protein>
    <submittedName>
        <fullName evidence="1">Uncharacterized protein</fullName>
    </submittedName>
</protein>
<sequence>MARRKNKLADRLARLEDASREGMWQLTLEDGTTAALPVLTVMDALAELFGFPADADQDDDERSSGPPRLTLTHEIRLLARVAEDSETSMLGRTVVALAKEAVREGGA</sequence>
<dbReference type="AlphaFoldDB" id="A0AAU2JPA0"/>